<dbReference type="PANTHER" id="PTHR32071">
    <property type="entry name" value="TRANSCRIPTIONAL REGULATORY PROTEIN"/>
    <property type="match status" value="1"/>
</dbReference>
<dbReference type="PROSITE" id="PS00676">
    <property type="entry name" value="SIGMA54_INTERACT_2"/>
    <property type="match status" value="1"/>
</dbReference>
<feature type="domain" description="Sigma-54 factor interaction" evidence="7">
    <location>
        <begin position="177"/>
        <end position="406"/>
    </location>
</feature>
<dbReference type="InterPro" id="IPR025662">
    <property type="entry name" value="Sigma_54_int_dom_ATP-bd_1"/>
</dbReference>
<dbReference type="GO" id="GO:0006355">
    <property type="term" value="P:regulation of DNA-templated transcription"/>
    <property type="evidence" value="ECO:0007669"/>
    <property type="project" value="InterPro"/>
</dbReference>
<dbReference type="InterPro" id="IPR000014">
    <property type="entry name" value="PAS"/>
</dbReference>
<dbReference type="PROSITE" id="PS50113">
    <property type="entry name" value="PAC"/>
    <property type="match status" value="1"/>
</dbReference>
<organism evidence="10 11">
    <name type="scientific">SAR86 cluster bacterium</name>
    <dbReference type="NCBI Taxonomy" id="2030880"/>
    <lineage>
        <taxon>Bacteria</taxon>
        <taxon>Pseudomonadati</taxon>
        <taxon>Pseudomonadota</taxon>
        <taxon>Gammaproteobacteria</taxon>
        <taxon>SAR86 cluster</taxon>
    </lineage>
</organism>
<evidence type="ECO:0000259" key="9">
    <source>
        <dbReference type="PROSITE" id="PS50113"/>
    </source>
</evidence>
<dbReference type="InterPro" id="IPR035965">
    <property type="entry name" value="PAS-like_dom_sf"/>
</dbReference>
<dbReference type="PROSITE" id="PS00688">
    <property type="entry name" value="SIGMA54_INTERACT_3"/>
    <property type="match status" value="1"/>
</dbReference>
<keyword evidence="3" id="KW-0805">Transcription regulation</keyword>
<dbReference type="InterPro" id="IPR002078">
    <property type="entry name" value="Sigma_54_int"/>
</dbReference>
<reference evidence="11" key="1">
    <citation type="submission" date="2017-08" db="EMBL/GenBank/DDBJ databases">
        <title>A dynamic microbial community with high functional redundancy inhabits the cold, oxic subseafloor aquifer.</title>
        <authorList>
            <person name="Tully B.J."/>
            <person name="Wheat C.G."/>
            <person name="Glazer B.T."/>
            <person name="Huber J.A."/>
        </authorList>
    </citation>
    <scope>NUCLEOTIDE SEQUENCE [LARGE SCALE GENOMIC DNA]</scope>
</reference>
<dbReference type="Pfam" id="PF25601">
    <property type="entry name" value="AAA_lid_14"/>
    <property type="match status" value="1"/>
</dbReference>
<feature type="coiled-coil region" evidence="6">
    <location>
        <begin position="136"/>
        <end position="167"/>
    </location>
</feature>
<dbReference type="InterPro" id="IPR025944">
    <property type="entry name" value="Sigma_54_int_dom_CS"/>
</dbReference>
<evidence type="ECO:0000256" key="5">
    <source>
        <dbReference type="ARBA" id="ARBA00023163"/>
    </source>
</evidence>
<evidence type="ECO:0000256" key="4">
    <source>
        <dbReference type="ARBA" id="ARBA00023125"/>
    </source>
</evidence>
<dbReference type="CDD" id="cd00130">
    <property type="entry name" value="PAS"/>
    <property type="match status" value="1"/>
</dbReference>
<dbReference type="InterPro" id="IPR058031">
    <property type="entry name" value="AAA_lid_NorR"/>
</dbReference>
<comment type="caution">
    <text evidence="10">The sequence shown here is derived from an EMBL/GenBank/DDBJ whole genome shotgun (WGS) entry which is preliminary data.</text>
</comment>
<evidence type="ECO:0000256" key="1">
    <source>
        <dbReference type="ARBA" id="ARBA00022741"/>
    </source>
</evidence>
<gene>
    <name evidence="10" type="ORF">COB20_04410</name>
</gene>
<dbReference type="PROSITE" id="PS50045">
    <property type="entry name" value="SIGMA54_INTERACT_4"/>
    <property type="match status" value="1"/>
</dbReference>
<proteinExistence type="predicted"/>
<dbReference type="FunFam" id="3.40.50.300:FF:000006">
    <property type="entry name" value="DNA-binding transcriptional regulator NtrC"/>
    <property type="match status" value="1"/>
</dbReference>
<dbReference type="GO" id="GO:0005524">
    <property type="term" value="F:ATP binding"/>
    <property type="evidence" value="ECO:0007669"/>
    <property type="project" value="UniProtKB-KW"/>
</dbReference>
<feature type="domain" description="PAS" evidence="8">
    <location>
        <begin position="15"/>
        <end position="60"/>
    </location>
</feature>
<dbReference type="InterPro" id="IPR025943">
    <property type="entry name" value="Sigma_54_int_dom_ATP-bd_2"/>
</dbReference>
<keyword evidence="1" id="KW-0547">Nucleotide-binding</keyword>
<keyword evidence="2" id="KW-0067">ATP-binding</keyword>
<keyword evidence="6" id="KW-0175">Coiled coil</keyword>
<evidence type="ECO:0000256" key="3">
    <source>
        <dbReference type="ARBA" id="ARBA00023015"/>
    </source>
</evidence>
<dbReference type="InterPro" id="IPR027417">
    <property type="entry name" value="P-loop_NTPase"/>
</dbReference>
<accession>A0A2A4XB58</accession>
<protein>
    <submittedName>
        <fullName evidence="10">Fis family transcriptional regulator</fullName>
    </submittedName>
</protein>
<evidence type="ECO:0000313" key="10">
    <source>
        <dbReference type="EMBL" id="PCI79716.1"/>
    </source>
</evidence>
<evidence type="ECO:0000259" key="8">
    <source>
        <dbReference type="PROSITE" id="PS50112"/>
    </source>
</evidence>
<dbReference type="SMART" id="SM00091">
    <property type="entry name" value="PAS"/>
    <property type="match status" value="1"/>
</dbReference>
<evidence type="ECO:0000259" key="7">
    <source>
        <dbReference type="PROSITE" id="PS50045"/>
    </source>
</evidence>
<dbReference type="SUPFAM" id="SSF55785">
    <property type="entry name" value="PYP-like sensor domain (PAS domain)"/>
    <property type="match status" value="1"/>
</dbReference>
<dbReference type="PANTHER" id="PTHR32071:SF117">
    <property type="entry name" value="PTS-DEPENDENT DIHYDROXYACETONE KINASE OPERON REGULATORY PROTEIN-RELATED"/>
    <property type="match status" value="1"/>
</dbReference>
<dbReference type="PROSITE" id="PS00675">
    <property type="entry name" value="SIGMA54_INTERACT_1"/>
    <property type="match status" value="1"/>
</dbReference>
<feature type="domain" description="PAC" evidence="9">
    <location>
        <begin position="93"/>
        <end position="145"/>
    </location>
</feature>
<keyword evidence="5" id="KW-0804">Transcription</keyword>
<dbReference type="Pfam" id="PF00158">
    <property type="entry name" value="Sigma54_activat"/>
    <property type="match status" value="1"/>
</dbReference>
<dbReference type="InterPro" id="IPR013767">
    <property type="entry name" value="PAS_fold"/>
</dbReference>
<dbReference type="Gene3D" id="1.10.8.60">
    <property type="match status" value="1"/>
</dbReference>
<evidence type="ECO:0000313" key="11">
    <source>
        <dbReference type="Proteomes" id="UP000218767"/>
    </source>
</evidence>
<dbReference type="Pfam" id="PF00989">
    <property type="entry name" value="PAS"/>
    <property type="match status" value="1"/>
</dbReference>
<dbReference type="SMART" id="SM00382">
    <property type="entry name" value="AAA"/>
    <property type="match status" value="1"/>
</dbReference>
<dbReference type="InterPro" id="IPR000700">
    <property type="entry name" value="PAS-assoc_C"/>
</dbReference>
<evidence type="ECO:0000256" key="2">
    <source>
        <dbReference type="ARBA" id="ARBA00022840"/>
    </source>
</evidence>
<dbReference type="CDD" id="cd00009">
    <property type="entry name" value="AAA"/>
    <property type="match status" value="1"/>
</dbReference>
<dbReference type="PROSITE" id="PS50112">
    <property type="entry name" value="PAS"/>
    <property type="match status" value="1"/>
</dbReference>
<dbReference type="Gene3D" id="3.30.450.20">
    <property type="entry name" value="PAS domain"/>
    <property type="match status" value="1"/>
</dbReference>
<dbReference type="Gene3D" id="1.10.10.60">
    <property type="entry name" value="Homeodomain-like"/>
    <property type="match status" value="1"/>
</dbReference>
<evidence type="ECO:0000256" key="6">
    <source>
        <dbReference type="SAM" id="Coils"/>
    </source>
</evidence>
<dbReference type="NCBIfam" id="TIGR00229">
    <property type="entry name" value="sensory_box"/>
    <property type="match status" value="1"/>
</dbReference>
<dbReference type="Proteomes" id="UP000218767">
    <property type="component" value="Unassembled WGS sequence"/>
</dbReference>
<keyword evidence="4" id="KW-0238">DNA-binding</keyword>
<dbReference type="SUPFAM" id="SSF52540">
    <property type="entry name" value="P-loop containing nucleoside triphosphate hydrolases"/>
    <property type="match status" value="1"/>
</dbReference>
<sequence length="497" mass="55263">MTDNCAEESVELEQLRSQYQLILDSAGEGVYGLDSEGRITFSNRASTAILGWKADDVMGRFSHEIHHHSHADGSKYPRIDCPIYASIQDGEVHRVENEVFWHTDGSAVPVEYTSTPIVQDGKLTGAVIVFRDISDRKALEKERELAFEEIKELKERLELERDYLRDEVNDSGSFGEIIGESEALKRTLAQVEAVAQTPASVLILGESGVGKEMIARAIHTKSDRADCPLVKVNCASIPNELFESEFFGHVKGSFTGAHQDRIGRLQLADGGTLFLDEVGEIPLAQQGKLLRALQESEFERVGDDKTMRVNVRVVAATNRDLATEVKDGRFREDLFYRLSVFPIEVPPLRERINDVMPLAISFLEKACRELGRESLTLTQNQFTSLKSHSWPGNIRELKNTIDRAVISSTSKKLRLDLALATGPRETLNAATHSQPATAYLTSAEFRELEKANITAALQHANWRTWGDDGAAVLLGLKPSTLAYQMKTLGIKKPTKDS</sequence>
<dbReference type="GO" id="GO:0003677">
    <property type="term" value="F:DNA binding"/>
    <property type="evidence" value="ECO:0007669"/>
    <property type="project" value="UniProtKB-KW"/>
</dbReference>
<dbReference type="Gene3D" id="3.40.50.300">
    <property type="entry name" value="P-loop containing nucleotide triphosphate hydrolases"/>
    <property type="match status" value="1"/>
</dbReference>
<dbReference type="EMBL" id="NVUL01000015">
    <property type="protein sequence ID" value="PCI79716.1"/>
    <property type="molecule type" value="Genomic_DNA"/>
</dbReference>
<dbReference type="InterPro" id="IPR003593">
    <property type="entry name" value="AAA+_ATPase"/>
</dbReference>
<dbReference type="AlphaFoldDB" id="A0A2A4XB58"/>
<name>A0A2A4XB58_9GAMM</name>